<gene>
    <name evidence="3" type="ORF">B5F14_00760</name>
    <name evidence="2" type="ORF">POG00_05130</name>
</gene>
<dbReference type="Proteomes" id="UP001220658">
    <property type="component" value="Unassembled WGS sequence"/>
</dbReference>
<evidence type="ECO:0000313" key="3">
    <source>
        <dbReference type="EMBL" id="OUP61948.1"/>
    </source>
</evidence>
<protein>
    <recommendedName>
        <fullName evidence="5">Arc-like DNA binding domain-containing protein</fullName>
    </recommendedName>
</protein>
<feature type="coiled-coil region" evidence="1">
    <location>
        <begin position="1"/>
        <end position="45"/>
    </location>
</feature>
<dbReference type="InterPro" id="IPR010985">
    <property type="entry name" value="Ribbon_hlx_hlx"/>
</dbReference>
<dbReference type="InterPro" id="IPR013321">
    <property type="entry name" value="Arc_rbn_hlx_hlx"/>
</dbReference>
<dbReference type="EMBL" id="JAQNCK010000011">
    <property type="protein sequence ID" value="MDC0828090.1"/>
    <property type="molecule type" value="Genomic_DNA"/>
</dbReference>
<reference evidence="2" key="3">
    <citation type="submission" date="2023-01" db="EMBL/GenBank/DDBJ databases">
        <title>Human gut microbiome strain richness.</title>
        <authorList>
            <person name="Chen-Liaw A."/>
        </authorList>
    </citation>
    <scope>NUCLEOTIDE SEQUENCE</scope>
    <source>
        <strain evidence="2">D55st1_G4_D55t1_190419</strain>
    </source>
</reference>
<proteinExistence type="predicted"/>
<organism evidence="3 4">
    <name type="scientific">Faecalitalea cylindroides</name>
    <dbReference type="NCBI Taxonomy" id="39483"/>
    <lineage>
        <taxon>Bacteria</taxon>
        <taxon>Bacillati</taxon>
        <taxon>Bacillota</taxon>
        <taxon>Erysipelotrichia</taxon>
        <taxon>Erysipelotrichales</taxon>
        <taxon>Erysipelotrichaceae</taxon>
        <taxon>Faecalitalea</taxon>
    </lineage>
</organism>
<sequence>MNDLDIKEKALQERAKRLEELEKEIQEKEKALKQKEKQKKQIILRLAPSLWQDIATWANDDFRSINSQIEYILTKAVKERKNRNRNNL</sequence>
<dbReference type="Gene3D" id="1.10.1220.10">
    <property type="entry name" value="Met repressor-like"/>
    <property type="match status" value="1"/>
</dbReference>
<accession>A0A1Y4LZB5</accession>
<comment type="caution">
    <text evidence="3">The sequence shown here is derived from an EMBL/GenBank/DDBJ whole genome shotgun (WGS) entry which is preliminary data.</text>
</comment>
<name>A0A1Y4LZB5_9FIRM</name>
<evidence type="ECO:0000256" key="1">
    <source>
        <dbReference type="SAM" id="Coils"/>
    </source>
</evidence>
<dbReference type="RefSeq" id="WP_015535660.1">
    <property type="nucleotide sequence ID" value="NZ_CABKSV010000084.1"/>
</dbReference>
<dbReference type="SUPFAM" id="SSF47598">
    <property type="entry name" value="Ribbon-helix-helix"/>
    <property type="match status" value="1"/>
</dbReference>
<dbReference type="GeneID" id="79876226"/>
<dbReference type="Proteomes" id="UP000195447">
    <property type="component" value="Unassembled WGS sequence"/>
</dbReference>
<dbReference type="EMBL" id="NFKM01000001">
    <property type="protein sequence ID" value="OUP61948.1"/>
    <property type="molecule type" value="Genomic_DNA"/>
</dbReference>
<keyword evidence="4" id="KW-1185">Reference proteome</keyword>
<reference evidence="3" key="2">
    <citation type="journal article" date="2018" name="BMC Genomics">
        <title>Whole genome sequencing and function prediction of 133 gut anaerobes isolated from chicken caecum in pure cultures.</title>
        <authorList>
            <person name="Medvecky M."/>
            <person name="Cejkova D."/>
            <person name="Polansky O."/>
            <person name="Karasova D."/>
            <person name="Kubasova T."/>
            <person name="Cizek A."/>
            <person name="Rychlik I."/>
        </authorList>
    </citation>
    <scope>NUCLEOTIDE SEQUENCE</scope>
    <source>
        <strain evidence="3">An178</strain>
    </source>
</reference>
<evidence type="ECO:0000313" key="2">
    <source>
        <dbReference type="EMBL" id="MDC0828090.1"/>
    </source>
</evidence>
<keyword evidence="1" id="KW-0175">Coiled coil</keyword>
<evidence type="ECO:0000313" key="4">
    <source>
        <dbReference type="Proteomes" id="UP000195447"/>
    </source>
</evidence>
<dbReference type="GO" id="GO:0006355">
    <property type="term" value="P:regulation of DNA-templated transcription"/>
    <property type="evidence" value="ECO:0007669"/>
    <property type="project" value="InterPro"/>
</dbReference>
<dbReference type="AlphaFoldDB" id="A0A1Y4LZB5"/>
<reference evidence="4" key="1">
    <citation type="submission" date="2017-04" db="EMBL/GenBank/DDBJ databases">
        <title>Function of individual gut microbiota members based on whole genome sequencing of pure cultures obtained from chicken caecum.</title>
        <authorList>
            <person name="Medvecky M."/>
            <person name="Cejkova D."/>
            <person name="Polansky O."/>
            <person name="Karasova D."/>
            <person name="Kubasova T."/>
            <person name="Cizek A."/>
            <person name="Rychlik I."/>
        </authorList>
    </citation>
    <scope>NUCLEOTIDE SEQUENCE [LARGE SCALE GENOMIC DNA]</scope>
    <source>
        <strain evidence="4">An178</strain>
    </source>
</reference>
<evidence type="ECO:0008006" key="5">
    <source>
        <dbReference type="Google" id="ProtNLM"/>
    </source>
</evidence>